<dbReference type="AlphaFoldDB" id="A0A392RSK3"/>
<dbReference type="EMBL" id="LXQA010263404">
    <property type="protein sequence ID" value="MCI39084.1"/>
    <property type="molecule type" value="Genomic_DNA"/>
</dbReference>
<dbReference type="Proteomes" id="UP000265520">
    <property type="component" value="Unassembled WGS sequence"/>
</dbReference>
<proteinExistence type="predicted"/>
<keyword evidence="2" id="KW-1185">Reference proteome</keyword>
<name>A0A392RSK3_9FABA</name>
<accession>A0A392RSK3</accession>
<reference evidence="1 2" key="1">
    <citation type="journal article" date="2018" name="Front. Plant Sci.">
        <title>Red Clover (Trifolium pratense) and Zigzag Clover (T. medium) - A Picture of Genomic Similarities and Differences.</title>
        <authorList>
            <person name="Dluhosova J."/>
            <person name="Istvanek J."/>
            <person name="Nedelnik J."/>
            <person name="Repkova J."/>
        </authorList>
    </citation>
    <scope>NUCLEOTIDE SEQUENCE [LARGE SCALE GENOMIC DNA]</scope>
    <source>
        <strain evidence="2">cv. 10/8</strain>
        <tissue evidence="1">Leaf</tissue>
    </source>
</reference>
<protein>
    <submittedName>
        <fullName evidence="1">Uncharacterized protein</fullName>
    </submittedName>
</protein>
<sequence length="35" mass="3467">KANCAALSHPIAASNRSTGIPLGSCGIDYLGSSFS</sequence>
<organism evidence="1 2">
    <name type="scientific">Trifolium medium</name>
    <dbReference type="NCBI Taxonomy" id="97028"/>
    <lineage>
        <taxon>Eukaryota</taxon>
        <taxon>Viridiplantae</taxon>
        <taxon>Streptophyta</taxon>
        <taxon>Embryophyta</taxon>
        <taxon>Tracheophyta</taxon>
        <taxon>Spermatophyta</taxon>
        <taxon>Magnoliopsida</taxon>
        <taxon>eudicotyledons</taxon>
        <taxon>Gunneridae</taxon>
        <taxon>Pentapetalae</taxon>
        <taxon>rosids</taxon>
        <taxon>fabids</taxon>
        <taxon>Fabales</taxon>
        <taxon>Fabaceae</taxon>
        <taxon>Papilionoideae</taxon>
        <taxon>50 kb inversion clade</taxon>
        <taxon>NPAAA clade</taxon>
        <taxon>Hologalegina</taxon>
        <taxon>IRL clade</taxon>
        <taxon>Trifolieae</taxon>
        <taxon>Trifolium</taxon>
    </lineage>
</organism>
<feature type="non-terminal residue" evidence="1">
    <location>
        <position position="1"/>
    </location>
</feature>
<evidence type="ECO:0000313" key="2">
    <source>
        <dbReference type="Proteomes" id="UP000265520"/>
    </source>
</evidence>
<evidence type="ECO:0000313" key="1">
    <source>
        <dbReference type="EMBL" id="MCI39084.1"/>
    </source>
</evidence>
<comment type="caution">
    <text evidence="1">The sequence shown here is derived from an EMBL/GenBank/DDBJ whole genome shotgun (WGS) entry which is preliminary data.</text>
</comment>